<dbReference type="GO" id="GO:0005524">
    <property type="term" value="F:ATP binding"/>
    <property type="evidence" value="ECO:0007669"/>
    <property type="project" value="UniProtKB-UniRule"/>
</dbReference>
<dbReference type="Pfam" id="PF00294">
    <property type="entry name" value="PfkB"/>
    <property type="match status" value="1"/>
</dbReference>
<evidence type="ECO:0000313" key="12">
    <source>
        <dbReference type="Proteomes" id="UP000186894"/>
    </source>
</evidence>
<keyword evidence="1 9" id="KW-0808">Transferase</keyword>
<evidence type="ECO:0000256" key="1">
    <source>
        <dbReference type="ARBA" id="ARBA00022679"/>
    </source>
</evidence>
<comment type="caution">
    <text evidence="11">The sequence shown here is derived from an EMBL/GenBank/DDBJ whole genome shotgun (WGS) entry which is preliminary data.</text>
</comment>
<feature type="binding site" evidence="9">
    <location>
        <position position="281"/>
    </location>
    <ligand>
        <name>K(+)</name>
        <dbReference type="ChEBI" id="CHEBI:29103"/>
    </ligand>
</feature>
<feature type="binding site" evidence="9">
    <location>
        <position position="276"/>
    </location>
    <ligand>
        <name>K(+)</name>
        <dbReference type="ChEBI" id="CHEBI:29103"/>
    </ligand>
</feature>
<comment type="function">
    <text evidence="9">Catalyzes the phosphorylation of ribose at O-5 in a reaction requiring ATP and magnesium. The resulting D-ribose-5-phosphate can then be used either for sythesis of nucleotides, histidine, and tryptophan, or as a component of the pentose phosphate pathway.</text>
</comment>
<reference evidence="11 12" key="1">
    <citation type="submission" date="2016-09" db="EMBL/GenBank/DDBJ databases">
        <title>Rhizobium oryziradicis sp. nov., isolated from the root of rice.</title>
        <authorList>
            <person name="Zhao J."/>
            <person name="Zhang X."/>
        </authorList>
    </citation>
    <scope>NUCLEOTIDE SEQUENCE [LARGE SCALE GENOMIC DNA]</scope>
    <source>
        <strain evidence="11 12">N19</strain>
    </source>
</reference>
<evidence type="ECO:0000256" key="7">
    <source>
        <dbReference type="ARBA" id="ARBA00022958"/>
    </source>
</evidence>
<keyword evidence="5 9" id="KW-0067">ATP-binding</keyword>
<feature type="domain" description="Carbohydrate kinase PfkB" evidence="10">
    <location>
        <begin position="5"/>
        <end position="287"/>
    </location>
</feature>
<feature type="binding site" evidence="9">
    <location>
        <position position="238"/>
    </location>
    <ligand>
        <name>K(+)</name>
        <dbReference type="ChEBI" id="CHEBI:29103"/>
    </ligand>
</feature>
<dbReference type="InterPro" id="IPR011877">
    <property type="entry name" value="Ribokinase"/>
</dbReference>
<dbReference type="GO" id="GO:0005737">
    <property type="term" value="C:cytoplasm"/>
    <property type="evidence" value="ECO:0007669"/>
    <property type="project" value="UniProtKB-SubCell"/>
</dbReference>
<keyword evidence="8 9" id="KW-0119">Carbohydrate metabolism</keyword>
<dbReference type="PRINTS" id="PR00990">
    <property type="entry name" value="RIBOKINASE"/>
</dbReference>
<dbReference type="InterPro" id="IPR002139">
    <property type="entry name" value="Ribo/fructo_kinase"/>
</dbReference>
<dbReference type="SUPFAM" id="SSF53613">
    <property type="entry name" value="Ribokinase-like"/>
    <property type="match status" value="1"/>
</dbReference>
<dbReference type="GO" id="GO:0046872">
    <property type="term" value="F:metal ion binding"/>
    <property type="evidence" value="ECO:0007669"/>
    <property type="project" value="UniProtKB-KW"/>
</dbReference>
<evidence type="ECO:0000256" key="3">
    <source>
        <dbReference type="ARBA" id="ARBA00022741"/>
    </source>
</evidence>
<dbReference type="RefSeq" id="WP_075638321.1">
    <property type="nucleotide sequence ID" value="NZ_MKIM01000022.1"/>
</dbReference>
<dbReference type="Proteomes" id="UP000186894">
    <property type="component" value="Unassembled WGS sequence"/>
</dbReference>
<keyword evidence="7 9" id="KW-0630">Potassium</keyword>
<comment type="catalytic activity">
    <reaction evidence="9">
        <text>D-ribose + ATP = D-ribose 5-phosphate + ADP + H(+)</text>
        <dbReference type="Rhea" id="RHEA:13697"/>
        <dbReference type="ChEBI" id="CHEBI:15378"/>
        <dbReference type="ChEBI" id="CHEBI:30616"/>
        <dbReference type="ChEBI" id="CHEBI:47013"/>
        <dbReference type="ChEBI" id="CHEBI:78346"/>
        <dbReference type="ChEBI" id="CHEBI:456216"/>
        <dbReference type="EC" id="2.7.1.15"/>
    </reaction>
</comment>
<feature type="binding site" evidence="9">
    <location>
        <begin position="243"/>
        <end position="244"/>
    </location>
    <ligand>
        <name>ATP</name>
        <dbReference type="ChEBI" id="CHEBI:30616"/>
    </ligand>
</feature>
<comment type="subunit">
    <text evidence="9">Homodimer.</text>
</comment>
<keyword evidence="9" id="KW-0963">Cytoplasm</keyword>
<feature type="binding site" evidence="9">
    <location>
        <position position="240"/>
    </location>
    <ligand>
        <name>K(+)</name>
        <dbReference type="ChEBI" id="CHEBI:29103"/>
    </ligand>
</feature>
<evidence type="ECO:0000256" key="9">
    <source>
        <dbReference type="HAMAP-Rule" id="MF_01987"/>
    </source>
</evidence>
<feature type="binding site" evidence="9">
    <location>
        <begin position="38"/>
        <end position="42"/>
    </location>
    <ligand>
        <name>substrate</name>
    </ligand>
</feature>
<keyword evidence="6 9" id="KW-0460">Magnesium</keyword>
<gene>
    <name evidence="9" type="primary">rbsK</name>
    <name evidence="11" type="ORF">BJF95_03345</name>
</gene>
<evidence type="ECO:0000256" key="8">
    <source>
        <dbReference type="ARBA" id="ARBA00023277"/>
    </source>
</evidence>
<accession>A0A1Q8ZWC6</accession>
<dbReference type="PANTHER" id="PTHR10584">
    <property type="entry name" value="SUGAR KINASE"/>
    <property type="match status" value="1"/>
</dbReference>
<evidence type="ECO:0000256" key="4">
    <source>
        <dbReference type="ARBA" id="ARBA00022777"/>
    </source>
</evidence>
<feature type="binding site" evidence="9">
    <location>
        <begin position="212"/>
        <end position="217"/>
    </location>
    <ligand>
        <name>ATP</name>
        <dbReference type="ChEBI" id="CHEBI:30616"/>
    </ligand>
</feature>
<evidence type="ECO:0000259" key="10">
    <source>
        <dbReference type="Pfam" id="PF00294"/>
    </source>
</evidence>
<keyword evidence="3 9" id="KW-0547">Nucleotide-binding</keyword>
<organism evidence="11 12">
    <name type="scientific">Rhizobium oryziradicis</name>
    <dbReference type="NCBI Taxonomy" id="1867956"/>
    <lineage>
        <taxon>Bacteria</taxon>
        <taxon>Pseudomonadati</taxon>
        <taxon>Pseudomonadota</taxon>
        <taxon>Alphaproteobacteria</taxon>
        <taxon>Hyphomicrobiales</taxon>
        <taxon>Rhizobiaceae</taxon>
        <taxon>Rhizobium/Agrobacterium group</taxon>
        <taxon>Rhizobium</taxon>
    </lineage>
</organism>
<comment type="pathway">
    <text evidence="9">Carbohydrate metabolism; D-ribose degradation; D-ribose 5-phosphate from beta-D-ribopyranose: step 2/2.</text>
</comment>
<feature type="active site" description="Proton acceptor" evidence="9">
    <location>
        <position position="244"/>
    </location>
</feature>
<dbReference type="HAMAP" id="MF_01987">
    <property type="entry name" value="Ribokinase"/>
    <property type="match status" value="1"/>
</dbReference>
<comment type="subcellular location">
    <subcellularLocation>
        <location evidence="9">Cytoplasm</location>
    </subcellularLocation>
</comment>
<dbReference type="CDD" id="cd01174">
    <property type="entry name" value="ribokinase"/>
    <property type="match status" value="1"/>
</dbReference>
<keyword evidence="2 9" id="KW-0479">Metal-binding</keyword>
<dbReference type="InterPro" id="IPR029056">
    <property type="entry name" value="Ribokinase-like"/>
</dbReference>
<evidence type="ECO:0000313" key="11">
    <source>
        <dbReference type="EMBL" id="OLP46198.1"/>
    </source>
</evidence>
<feature type="binding site" evidence="9">
    <location>
        <position position="279"/>
    </location>
    <ligand>
        <name>K(+)</name>
        <dbReference type="ChEBI" id="CHEBI:29103"/>
    </ligand>
</feature>
<dbReference type="EMBL" id="MKIM01000022">
    <property type="protein sequence ID" value="OLP46198.1"/>
    <property type="molecule type" value="Genomic_DNA"/>
</dbReference>
<comment type="activity regulation">
    <text evidence="9">Activated by a monovalent cation that binds near, but not in, the active site. The most likely occupant of the site in vivo is potassium. Ion binding induces a conformational change that may alter substrate affinity.</text>
</comment>
<dbReference type="GO" id="GO:0019303">
    <property type="term" value="P:D-ribose catabolic process"/>
    <property type="evidence" value="ECO:0007669"/>
    <property type="project" value="UniProtKB-UniRule"/>
</dbReference>
<comment type="caution">
    <text evidence="9">Lacks conserved residue(s) required for the propagation of feature annotation.</text>
</comment>
<dbReference type="STRING" id="1867956.BJF95_03345"/>
<name>A0A1Q8ZWC6_9HYPH</name>
<keyword evidence="12" id="KW-1185">Reference proteome</keyword>
<keyword evidence="4 9" id="KW-0418">Kinase</keyword>
<dbReference type="InterPro" id="IPR011611">
    <property type="entry name" value="PfkB_dom"/>
</dbReference>
<dbReference type="PANTHER" id="PTHR10584:SF166">
    <property type="entry name" value="RIBOKINASE"/>
    <property type="match status" value="1"/>
</dbReference>
<dbReference type="OrthoDB" id="9775849at2"/>
<sequence length="298" mass="30621">MRAFVIGNVAIDEIMSVPAMPEAGASIFGRQQSTDLGGKGANQAIVLSRAGLNTTLIAAVGSDLRAAMIRQSLSLEPINTCLIECADKASDVSMIFTTPDGENAIVTTTDCAASIRPEHVLISLQTAKPGDLAVLQGNLSDDATAAILHQAKRLGMITVFNPSPLRPGFASLWPLIDIAFLNQGEAEKLTGQSGETAARSLRDAGVGSVIVTLGGHGALLVDHNGIATIPAVSSAVVDTTGAGDTFMAVVLASSRLRHGMPDGLALHHAAKAASLTVSRRGTRSAFPSQAELAAILAK</sequence>
<evidence type="ECO:0000256" key="6">
    <source>
        <dbReference type="ARBA" id="ARBA00022842"/>
    </source>
</evidence>
<feature type="binding site" evidence="9">
    <location>
        <begin position="10"/>
        <end position="12"/>
    </location>
    <ligand>
        <name>substrate</name>
    </ligand>
</feature>
<evidence type="ECO:0000256" key="5">
    <source>
        <dbReference type="ARBA" id="ARBA00022840"/>
    </source>
</evidence>
<dbReference type="Gene3D" id="3.40.1190.20">
    <property type="match status" value="1"/>
</dbReference>
<dbReference type="GO" id="GO:0004747">
    <property type="term" value="F:ribokinase activity"/>
    <property type="evidence" value="ECO:0007669"/>
    <property type="project" value="UniProtKB-UniRule"/>
</dbReference>
<dbReference type="AlphaFoldDB" id="A0A1Q8ZWC6"/>
<dbReference type="EC" id="2.7.1.15" evidence="9"/>
<protein>
    <recommendedName>
        <fullName evidence="9">Ribokinase</fullName>
        <shortName evidence="9">RK</shortName>
        <ecNumber evidence="9">2.7.1.15</ecNumber>
    </recommendedName>
</protein>
<feature type="binding site" evidence="9">
    <location>
        <position position="182"/>
    </location>
    <ligand>
        <name>ATP</name>
        <dbReference type="ChEBI" id="CHEBI:30616"/>
    </ligand>
</feature>
<feature type="binding site" evidence="9">
    <location>
        <position position="244"/>
    </location>
    <ligand>
        <name>substrate</name>
    </ligand>
</feature>
<evidence type="ECO:0000256" key="2">
    <source>
        <dbReference type="ARBA" id="ARBA00022723"/>
    </source>
</evidence>
<comment type="cofactor">
    <cofactor evidence="9">
        <name>Mg(2+)</name>
        <dbReference type="ChEBI" id="CHEBI:18420"/>
    </cofactor>
    <text evidence="9">Requires a divalent cation, most likely magnesium in vivo, as an electrophilic catalyst to aid phosphoryl group transfer. It is the chelate of the metal and the nucleotide that is the actual substrate.</text>
</comment>
<proteinExistence type="inferred from homology"/>
<dbReference type="UniPathway" id="UPA00916">
    <property type="reaction ID" value="UER00889"/>
</dbReference>
<comment type="similarity">
    <text evidence="9">Belongs to the carbohydrate kinase PfkB family. Ribokinase subfamily.</text>
</comment>